<dbReference type="EMBL" id="JAPFFI010000006">
    <property type="protein sequence ID" value="KAJ6391268.1"/>
    <property type="molecule type" value="Genomic_DNA"/>
</dbReference>
<name>A0ABQ9BVR7_9ROSI</name>
<protein>
    <submittedName>
        <fullName evidence="1">Uncharacterized protein</fullName>
    </submittedName>
</protein>
<dbReference type="Proteomes" id="UP001141253">
    <property type="component" value="Chromosome 2"/>
</dbReference>
<comment type="caution">
    <text evidence="1">The sequence shown here is derived from an EMBL/GenBank/DDBJ whole genome shotgun (WGS) entry which is preliminary data.</text>
</comment>
<organism evidence="1 2">
    <name type="scientific">Salix suchowensis</name>
    <dbReference type="NCBI Taxonomy" id="1278906"/>
    <lineage>
        <taxon>Eukaryota</taxon>
        <taxon>Viridiplantae</taxon>
        <taxon>Streptophyta</taxon>
        <taxon>Embryophyta</taxon>
        <taxon>Tracheophyta</taxon>
        <taxon>Spermatophyta</taxon>
        <taxon>Magnoliopsida</taxon>
        <taxon>eudicotyledons</taxon>
        <taxon>Gunneridae</taxon>
        <taxon>Pentapetalae</taxon>
        <taxon>rosids</taxon>
        <taxon>fabids</taxon>
        <taxon>Malpighiales</taxon>
        <taxon>Salicaceae</taxon>
        <taxon>Saliceae</taxon>
        <taxon>Salix</taxon>
    </lineage>
</organism>
<proteinExistence type="predicted"/>
<evidence type="ECO:0000313" key="1">
    <source>
        <dbReference type="EMBL" id="KAJ6391268.1"/>
    </source>
</evidence>
<evidence type="ECO:0000313" key="2">
    <source>
        <dbReference type="Proteomes" id="UP001141253"/>
    </source>
</evidence>
<accession>A0ABQ9BVR7</accession>
<gene>
    <name evidence="1" type="ORF">OIU77_025287</name>
</gene>
<keyword evidence="2" id="KW-1185">Reference proteome</keyword>
<reference evidence="1" key="2">
    <citation type="journal article" date="2023" name="Int. J. Mol. Sci.">
        <title>De Novo Assembly and Annotation of 11 Diverse Shrub Willow (Salix) Genomes Reveals Novel Gene Organization in Sex-Linked Regions.</title>
        <authorList>
            <person name="Hyden B."/>
            <person name="Feng K."/>
            <person name="Yates T.B."/>
            <person name="Jawdy S."/>
            <person name="Cereghino C."/>
            <person name="Smart L.B."/>
            <person name="Muchero W."/>
        </authorList>
    </citation>
    <scope>NUCLEOTIDE SEQUENCE</scope>
    <source>
        <tissue evidence="1">Shoot tip</tissue>
    </source>
</reference>
<sequence>MGVKESIMPWLWHSERGIFYNHRSQPSFESPISIDKTSKREVDVTMEKSSSGVRTTLFGTVRLDDRLVPQPPFYR</sequence>
<reference evidence="1" key="1">
    <citation type="submission" date="2022-10" db="EMBL/GenBank/DDBJ databases">
        <authorList>
            <person name="Hyden B.L."/>
            <person name="Feng K."/>
            <person name="Yates T."/>
            <person name="Jawdy S."/>
            <person name="Smart L.B."/>
            <person name="Muchero W."/>
        </authorList>
    </citation>
    <scope>NUCLEOTIDE SEQUENCE</scope>
    <source>
        <tissue evidence="1">Shoot tip</tissue>
    </source>
</reference>